<comment type="function">
    <text evidence="7">Presumably involved in the processing and regular turnover of intracellular proteins. Catalyzes the removal of unsubstituted N-terminal amino acids from various peptides.</text>
</comment>
<dbReference type="InterPro" id="IPR011356">
    <property type="entry name" value="Leucine_aapep/pepB"/>
</dbReference>
<comment type="subcellular location">
    <subcellularLocation>
        <location evidence="7">Cytoplasm</location>
    </subcellularLocation>
</comment>
<accession>A0A1G2RGT2</accession>
<feature type="binding site" evidence="7">
    <location>
        <position position="315"/>
    </location>
    <ligand>
        <name>Mn(2+)</name>
        <dbReference type="ChEBI" id="CHEBI:29035"/>
        <label>2</label>
    </ligand>
</feature>
<dbReference type="SUPFAM" id="SSF52949">
    <property type="entry name" value="Macro domain-like"/>
    <property type="match status" value="1"/>
</dbReference>
<comment type="cofactor">
    <cofactor evidence="7">
        <name>Mn(2+)</name>
        <dbReference type="ChEBI" id="CHEBI:29035"/>
    </cofactor>
    <text evidence="7">Binds 2 manganese ions per subunit.</text>
</comment>
<evidence type="ECO:0000256" key="7">
    <source>
        <dbReference type="HAMAP-Rule" id="MF_00181"/>
    </source>
</evidence>
<feature type="binding site" evidence="7">
    <location>
        <position position="313"/>
    </location>
    <ligand>
        <name>Mn(2+)</name>
        <dbReference type="ChEBI" id="CHEBI:29035"/>
        <label>1</label>
    </ligand>
</feature>
<dbReference type="PRINTS" id="PR00481">
    <property type="entry name" value="LAMNOPPTDASE"/>
</dbReference>
<protein>
    <recommendedName>
        <fullName evidence="7">Probable cytosol aminopeptidase</fullName>
        <ecNumber evidence="7">3.4.11.1</ecNumber>
    </recommendedName>
    <alternativeName>
        <fullName evidence="7">Leucine aminopeptidase</fullName>
        <shortName evidence="7">LAP</shortName>
        <ecNumber evidence="7">3.4.11.10</ecNumber>
    </alternativeName>
    <alternativeName>
        <fullName evidence="7">Leucyl aminopeptidase</fullName>
    </alternativeName>
</protein>
<feature type="active site" evidence="7">
    <location>
        <position position="243"/>
    </location>
</feature>
<feature type="binding site" evidence="7">
    <location>
        <position position="231"/>
    </location>
    <ligand>
        <name>Mn(2+)</name>
        <dbReference type="ChEBI" id="CHEBI:29035"/>
        <label>2</label>
    </ligand>
</feature>
<dbReference type="CDD" id="cd00433">
    <property type="entry name" value="Peptidase_M17"/>
    <property type="match status" value="1"/>
</dbReference>
<feature type="domain" description="Cytosol aminopeptidase" evidence="8">
    <location>
        <begin position="311"/>
        <end position="318"/>
    </location>
</feature>
<evidence type="ECO:0000259" key="8">
    <source>
        <dbReference type="PROSITE" id="PS00631"/>
    </source>
</evidence>
<evidence type="ECO:0000256" key="6">
    <source>
        <dbReference type="ARBA" id="ARBA00022801"/>
    </source>
</evidence>
<dbReference type="EC" id="3.4.11.1" evidence="7"/>
<dbReference type="Gene3D" id="3.40.220.10">
    <property type="entry name" value="Leucine Aminopeptidase, subunit E, domain 1"/>
    <property type="match status" value="1"/>
</dbReference>
<dbReference type="EMBL" id="MHUF01000027">
    <property type="protein sequence ID" value="OHA71977.1"/>
    <property type="molecule type" value="Genomic_DNA"/>
</dbReference>
<evidence type="ECO:0000256" key="1">
    <source>
        <dbReference type="ARBA" id="ARBA00000135"/>
    </source>
</evidence>
<keyword evidence="7" id="KW-0479">Metal-binding</keyword>
<reference evidence="9 10" key="1">
    <citation type="journal article" date="2016" name="Nat. Commun.">
        <title>Thousands of microbial genomes shed light on interconnected biogeochemical processes in an aquifer system.</title>
        <authorList>
            <person name="Anantharaman K."/>
            <person name="Brown C.T."/>
            <person name="Hug L.A."/>
            <person name="Sharon I."/>
            <person name="Castelle C.J."/>
            <person name="Probst A.J."/>
            <person name="Thomas B.C."/>
            <person name="Singh A."/>
            <person name="Wilkins M.J."/>
            <person name="Karaoz U."/>
            <person name="Brodie E.L."/>
            <person name="Williams K.H."/>
            <person name="Hubbard S.S."/>
            <person name="Banfield J.F."/>
        </authorList>
    </citation>
    <scope>NUCLEOTIDE SEQUENCE [LARGE SCALE GENOMIC DNA]</scope>
</reference>
<evidence type="ECO:0000313" key="10">
    <source>
        <dbReference type="Proteomes" id="UP000177287"/>
    </source>
</evidence>
<dbReference type="PANTHER" id="PTHR11963:SF23">
    <property type="entry name" value="CYTOSOL AMINOPEPTIDASE"/>
    <property type="match status" value="1"/>
</dbReference>
<dbReference type="InterPro" id="IPR023042">
    <property type="entry name" value="Peptidase_M17_leu_NH2_pept"/>
</dbReference>
<evidence type="ECO:0000256" key="2">
    <source>
        <dbReference type="ARBA" id="ARBA00000967"/>
    </source>
</evidence>
<name>A0A1G2RGT2_9BACT</name>
<comment type="similarity">
    <text evidence="3 7">Belongs to the peptidase M17 family.</text>
</comment>
<dbReference type="AlphaFoldDB" id="A0A1G2RGT2"/>
<dbReference type="SUPFAM" id="SSF53187">
    <property type="entry name" value="Zn-dependent exopeptidases"/>
    <property type="match status" value="1"/>
</dbReference>
<keyword evidence="5 7" id="KW-0645">Protease</keyword>
<feature type="active site" evidence="7">
    <location>
        <position position="317"/>
    </location>
</feature>
<feature type="binding site" evidence="7">
    <location>
        <position position="236"/>
    </location>
    <ligand>
        <name>Mn(2+)</name>
        <dbReference type="ChEBI" id="CHEBI:29035"/>
        <label>2</label>
    </ligand>
</feature>
<sequence length="461" mass="50189">MNYRFVRSVSELDKKTASLRVTQEKESYLLRLESGRSTICLGAGEAKGMTRRKLVLLSRKVIVFAKSQKIRSLAVSLGDFAFPNSKLKEGDLGEVLAMNFEMANYEFVKYKNVPKEGWNDMEEIVVLGKVSKEGKQGLERGKMIGQGVNETRTLSNIPGGEMTPQLLAKAAVAAAKGTSTRVQVLGLKEIQELKMGGLLGVSKGSLEEPKFIILEHKGAGAKERPIVLVGKGITFDSGGINLKPEQAMFDMHMDMSGGAAVIYALVLAAKLKIKKNVIGLIPAAENMPSGSSYRPGDVIKTMSGKTVEILSTDAEGRVVMADAFTYAKRYDPKLIVDAATLTGAAVAALGLRATALFATNEKLEQKVRELGEESGDYVWPFPLWEEYEEDIKGTFGDLNNTGKSRYGGAITAALFLKQFTEQYPFVHLDIAPRMTSIDGDFLAKGATGVPLRLFVKILEQM</sequence>
<dbReference type="HAMAP" id="MF_00181">
    <property type="entry name" value="Cytosol_peptidase_M17"/>
    <property type="match status" value="1"/>
</dbReference>
<evidence type="ECO:0000256" key="5">
    <source>
        <dbReference type="ARBA" id="ARBA00022670"/>
    </source>
</evidence>
<dbReference type="Gene3D" id="3.40.630.10">
    <property type="entry name" value="Zn peptidases"/>
    <property type="match status" value="1"/>
</dbReference>
<keyword evidence="6 7" id="KW-0378">Hydrolase</keyword>
<keyword evidence="7" id="KW-0464">Manganese</keyword>
<dbReference type="Proteomes" id="UP000177287">
    <property type="component" value="Unassembled WGS sequence"/>
</dbReference>
<dbReference type="InterPro" id="IPR000819">
    <property type="entry name" value="Peptidase_M17_C"/>
</dbReference>
<dbReference type="GO" id="GO:0070006">
    <property type="term" value="F:metalloaminopeptidase activity"/>
    <property type="evidence" value="ECO:0007669"/>
    <property type="project" value="InterPro"/>
</dbReference>
<comment type="catalytic activity">
    <reaction evidence="2 7">
        <text>Release of an N-terminal amino acid, preferentially leucine, but not glutamic or aspartic acids.</text>
        <dbReference type="EC" id="3.4.11.10"/>
    </reaction>
</comment>
<comment type="caution">
    <text evidence="9">The sequence shown here is derived from an EMBL/GenBank/DDBJ whole genome shotgun (WGS) entry which is preliminary data.</text>
</comment>
<keyword evidence="7" id="KW-0963">Cytoplasm</keyword>
<dbReference type="GO" id="GO:0030145">
    <property type="term" value="F:manganese ion binding"/>
    <property type="evidence" value="ECO:0007669"/>
    <property type="project" value="UniProtKB-UniRule"/>
</dbReference>
<proteinExistence type="inferred from homology"/>
<dbReference type="PANTHER" id="PTHR11963">
    <property type="entry name" value="LEUCINE AMINOPEPTIDASE-RELATED"/>
    <property type="match status" value="1"/>
</dbReference>
<keyword evidence="4 7" id="KW-0031">Aminopeptidase</keyword>
<gene>
    <name evidence="7" type="primary">pepA</name>
    <name evidence="9" type="ORF">A3A27_02985</name>
</gene>
<dbReference type="GO" id="GO:0005737">
    <property type="term" value="C:cytoplasm"/>
    <property type="evidence" value="ECO:0007669"/>
    <property type="project" value="UniProtKB-SubCell"/>
</dbReference>
<dbReference type="EC" id="3.4.11.10" evidence="7"/>
<comment type="catalytic activity">
    <reaction evidence="1 7">
        <text>Release of an N-terminal amino acid, Xaa-|-Yaa-, in which Xaa is preferably Leu, but may be other amino acids including Pro although not Arg or Lys, and Yaa may be Pro. Amino acid amides and methyl esters are also readily hydrolyzed, but rates on arylamides are exceedingly low.</text>
        <dbReference type="EC" id="3.4.11.1"/>
    </reaction>
</comment>
<evidence type="ECO:0000256" key="4">
    <source>
        <dbReference type="ARBA" id="ARBA00022438"/>
    </source>
</evidence>
<dbReference type="InterPro" id="IPR043472">
    <property type="entry name" value="Macro_dom-like"/>
</dbReference>
<organism evidence="9 10">
    <name type="scientific">Candidatus Wildermuthbacteria bacterium RIFCSPLOWO2_01_FULL_47_18</name>
    <dbReference type="NCBI Taxonomy" id="1802460"/>
    <lineage>
        <taxon>Bacteria</taxon>
        <taxon>Candidatus Wildermuthiibacteriota</taxon>
    </lineage>
</organism>
<feature type="binding site" evidence="7">
    <location>
        <position position="254"/>
    </location>
    <ligand>
        <name>Mn(2+)</name>
        <dbReference type="ChEBI" id="CHEBI:29035"/>
        <label>2</label>
    </ligand>
</feature>
<feature type="binding site" evidence="7">
    <location>
        <position position="315"/>
    </location>
    <ligand>
        <name>Mn(2+)</name>
        <dbReference type="ChEBI" id="CHEBI:29035"/>
        <label>1</label>
    </ligand>
</feature>
<feature type="binding site" evidence="7">
    <location>
        <position position="236"/>
    </location>
    <ligand>
        <name>Mn(2+)</name>
        <dbReference type="ChEBI" id="CHEBI:29035"/>
        <label>1</label>
    </ligand>
</feature>
<dbReference type="PROSITE" id="PS00631">
    <property type="entry name" value="CYTOSOL_AP"/>
    <property type="match status" value="1"/>
</dbReference>
<dbReference type="Pfam" id="PF00883">
    <property type="entry name" value="Peptidase_M17"/>
    <property type="match status" value="1"/>
</dbReference>
<evidence type="ECO:0000256" key="3">
    <source>
        <dbReference type="ARBA" id="ARBA00009528"/>
    </source>
</evidence>
<evidence type="ECO:0000313" key="9">
    <source>
        <dbReference type="EMBL" id="OHA71977.1"/>
    </source>
</evidence>
<dbReference type="GO" id="GO:0006508">
    <property type="term" value="P:proteolysis"/>
    <property type="evidence" value="ECO:0007669"/>
    <property type="project" value="UniProtKB-KW"/>
</dbReference>